<keyword evidence="1" id="KW-0812">Transmembrane</keyword>
<feature type="transmembrane region" description="Helical" evidence="1">
    <location>
        <begin position="210"/>
        <end position="232"/>
    </location>
</feature>
<comment type="caution">
    <text evidence="2">The sequence shown here is derived from an EMBL/GenBank/DDBJ whole genome shotgun (WGS) entry which is preliminary data.</text>
</comment>
<protein>
    <recommendedName>
        <fullName evidence="4">Transmembrane protein</fullName>
    </recommendedName>
</protein>
<feature type="transmembrane region" description="Helical" evidence="1">
    <location>
        <begin position="54"/>
        <end position="73"/>
    </location>
</feature>
<feature type="transmembrane region" description="Helical" evidence="1">
    <location>
        <begin position="30"/>
        <end position="47"/>
    </location>
</feature>
<organism evidence="2 3">
    <name type="scientific">Mycena rosella</name>
    <name type="common">Pink bonnet</name>
    <name type="synonym">Agaricus rosellus</name>
    <dbReference type="NCBI Taxonomy" id="1033263"/>
    <lineage>
        <taxon>Eukaryota</taxon>
        <taxon>Fungi</taxon>
        <taxon>Dikarya</taxon>
        <taxon>Basidiomycota</taxon>
        <taxon>Agaricomycotina</taxon>
        <taxon>Agaricomycetes</taxon>
        <taxon>Agaricomycetidae</taxon>
        <taxon>Agaricales</taxon>
        <taxon>Marasmiineae</taxon>
        <taxon>Mycenaceae</taxon>
        <taxon>Mycena</taxon>
    </lineage>
</organism>
<evidence type="ECO:0000313" key="3">
    <source>
        <dbReference type="Proteomes" id="UP001221757"/>
    </source>
</evidence>
<feature type="transmembrane region" description="Helical" evidence="1">
    <location>
        <begin position="79"/>
        <end position="98"/>
    </location>
</feature>
<evidence type="ECO:0000256" key="1">
    <source>
        <dbReference type="SAM" id="Phobius"/>
    </source>
</evidence>
<gene>
    <name evidence="2" type="ORF">B0H17DRAFT_1186358</name>
</gene>
<evidence type="ECO:0000313" key="2">
    <source>
        <dbReference type="EMBL" id="KAJ7653414.1"/>
    </source>
</evidence>
<keyword evidence="1" id="KW-1133">Transmembrane helix</keyword>
<name>A0AAD7G057_MYCRO</name>
<feature type="transmembrane region" description="Helical" evidence="1">
    <location>
        <begin position="152"/>
        <end position="175"/>
    </location>
</feature>
<accession>A0AAD7G057</accession>
<keyword evidence="1" id="KW-0472">Membrane</keyword>
<reference evidence="2" key="1">
    <citation type="submission" date="2023-03" db="EMBL/GenBank/DDBJ databases">
        <title>Massive genome expansion in bonnet fungi (Mycena s.s.) driven by repeated elements and novel gene families across ecological guilds.</title>
        <authorList>
            <consortium name="Lawrence Berkeley National Laboratory"/>
            <person name="Harder C.B."/>
            <person name="Miyauchi S."/>
            <person name="Viragh M."/>
            <person name="Kuo A."/>
            <person name="Thoen E."/>
            <person name="Andreopoulos B."/>
            <person name="Lu D."/>
            <person name="Skrede I."/>
            <person name="Drula E."/>
            <person name="Henrissat B."/>
            <person name="Morin E."/>
            <person name="Kohler A."/>
            <person name="Barry K."/>
            <person name="LaButti K."/>
            <person name="Morin E."/>
            <person name="Salamov A."/>
            <person name="Lipzen A."/>
            <person name="Mereny Z."/>
            <person name="Hegedus B."/>
            <person name="Baldrian P."/>
            <person name="Stursova M."/>
            <person name="Weitz H."/>
            <person name="Taylor A."/>
            <person name="Grigoriev I.V."/>
            <person name="Nagy L.G."/>
            <person name="Martin F."/>
            <person name="Kauserud H."/>
        </authorList>
    </citation>
    <scope>NUCLEOTIDE SEQUENCE</scope>
    <source>
        <strain evidence="2">CBHHK067</strain>
    </source>
</reference>
<dbReference type="Proteomes" id="UP001221757">
    <property type="component" value="Unassembled WGS sequence"/>
</dbReference>
<proteinExistence type="predicted"/>
<dbReference type="AlphaFoldDB" id="A0AAD7G057"/>
<sequence>MVAMDPVGLSNEPLSLVPPDIAAQVQFQRYMWAGTVAVFIWDILNNIKADYNRILCLVYVLGFTIFLTSPAGNCRILDLILNSLYPIAVPSTSLLFFFRVRAIYGGTLTITAVFGILWVMELAACIPVPFGTGGTNIESTRYCLVAELAPSIGGAAIAPTVFDTAVFLAISYRLIGNAHIASSRRQTWRVMFRAAHLPSFSKTLFVDGQVYYMITVISNIAMSVMCYVPGLIAGWRSLPALSNVMLTSVMTCRVYRHTRLGFSQDVPSSTPSPLAAANASLSLKFVCPTRDDCSLFTVPLGAVENGEQEDSRRASIAEAHKLHCDAV</sequence>
<evidence type="ECO:0008006" key="4">
    <source>
        <dbReference type="Google" id="ProtNLM"/>
    </source>
</evidence>
<feature type="transmembrane region" description="Helical" evidence="1">
    <location>
        <begin position="110"/>
        <end position="132"/>
    </location>
</feature>
<keyword evidence="3" id="KW-1185">Reference proteome</keyword>
<dbReference type="EMBL" id="JARKIE010000336">
    <property type="protein sequence ID" value="KAJ7653414.1"/>
    <property type="molecule type" value="Genomic_DNA"/>
</dbReference>